<keyword evidence="1" id="KW-0812">Transmembrane</keyword>
<feature type="transmembrane region" description="Helical" evidence="1">
    <location>
        <begin position="33"/>
        <end position="50"/>
    </location>
</feature>
<keyword evidence="1" id="KW-0472">Membrane</keyword>
<organism evidence="2 3">
    <name type="scientific">Arthrospiribacter ruber</name>
    <dbReference type="NCBI Taxonomy" id="2487934"/>
    <lineage>
        <taxon>Bacteria</taxon>
        <taxon>Pseudomonadati</taxon>
        <taxon>Bacteroidota</taxon>
        <taxon>Cytophagia</taxon>
        <taxon>Cytophagales</taxon>
        <taxon>Cyclobacteriaceae</taxon>
        <taxon>Arthrospiribacter</taxon>
    </lineage>
</organism>
<protein>
    <submittedName>
        <fullName evidence="2">Uncharacterized protein</fullName>
    </submittedName>
</protein>
<keyword evidence="1" id="KW-1133">Transmembrane helix</keyword>
<dbReference type="RefSeq" id="WP_219291918.1">
    <property type="nucleotide sequence ID" value="NZ_RPHB01000007.1"/>
</dbReference>
<evidence type="ECO:0000256" key="1">
    <source>
        <dbReference type="SAM" id="Phobius"/>
    </source>
</evidence>
<feature type="transmembrane region" description="Helical" evidence="1">
    <location>
        <begin position="62"/>
        <end position="83"/>
    </location>
</feature>
<keyword evidence="3" id="KW-1185">Reference proteome</keyword>
<comment type="caution">
    <text evidence="2">The sequence shown here is derived from an EMBL/GenBank/DDBJ whole genome shotgun (WGS) entry which is preliminary data.</text>
</comment>
<feature type="transmembrane region" description="Helical" evidence="1">
    <location>
        <begin position="118"/>
        <end position="136"/>
    </location>
</feature>
<sequence>MGVLFWYNILIIAGMLVSIPYFFFAQKEYRKKHLIIFLVLLGTSITEVMARDLQLSKINNSLVINIGYITISISLLFIFFYFILNRNKSILLLSGVYITWIIINSIYFQPIASTFHNYSWALSSFIIIGMCFYYFYEVLTKDKYLNQSLISIPDFWIVSFVLFFYSCSFLYFVSFNFFYDKIDIAYYTQLNFLMKILGSSMYLVMGLAFYAPLIFKNESIINKSIS</sequence>
<evidence type="ECO:0000313" key="3">
    <source>
        <dbReference type="Proteomes" id="UP000727490"/>
    </source>
</evidence>
<dbReference type="AlphaFoldDB" id="A0A951J1A0"/>
<proteinExistence type="predicted"/>
<dbReference type="Proteomes" id="UP000727490">
    <property type="component" value="Unassembled WGS sequence"/>
</dbReference>
<reference evidence="2 3" key="1">
    <citation type="journal article" date="2020" name="Syst. Appl. Microbiol.">
        <title>Arthrospiribacter ruber gen. nov., sp. nov., a novel bacterium isolated from Arthrospira cultures.</title>
        <authorList>
            <person name="Waleron M."/>
            <person name="Misztak A."/>
            <person name="Waleron M.M."/>
            <person name="Furmaniak M."/>
            <person name="Mrozik A."/>
            <person name="Waleron K."/>
        </authorList>
    </citation>
    <scope>NUCLEOTIDE SEQUENCE [LARGE SCALE GENOMIC DNA]</scope>
    <source>
        <strain evidence="2 3">DPMB0001</strain>
    </source>
</reference>
<feature type="transmembrane region" description="Helical" evidence="1">
    <location>
        <begin position="192"/>
        <end position="215"/>
    </location>
</feature>
<feature type="transmembrane region" description="Helical" evidence="1">
    <location>
        <begin position="90"/>
        <end position="112"/>
    </location>
</feature>
<feature type="transmembrane region" description="Helical" evidence="1">
    <location>
        <begin position="148"/>
        <end position="172"/>
    </location>
</feature>
<gene>
    <name evidence="2" type="ORF">EGN73_15665</name>
</gene>
<feature type="transmembrane region" description="Helical" evidence="1">
    <location>
        <begin position="6"/>
        <end position="24"/>
    </location>
</feature>
<dbReference type="EMBL" id="RPHB01000007">
    <property type="protein sequence ID" value="MBW3469238.1"/>
    <property type="molecule type" value="Genomic_DNA"/>
</dbReference>
<accession>A0A951J1A0</accession>
<evidence type="ECO:0000313" key="2">
    <source>
        <dbReference type="EMBL" id="MBW3469238.1"/>
    </source>
</evidence>
<name>A0A951J1A0_9BACT</name>